<evidence type="ECO:0000256" key="1">
    <source>
        <dbReference type="SAM" id="Coils"/>
    </source>
</evidence>
<keyword evidence="1" id="KW-0175">Coiled coil</keyword>
<organism evidence="3 4">
    <name type="scientific">Sedimentitalea xiamensis</name>
    <dbReference type="NCBI Taxonomy" id="3050037"/>
    <lineage>
        <taxon>Bacteria</taxon>
        <taxon>Pseudomonadati</taxon>
        <taxon>Pseudomonadota</taxon>
        <taxon>Alphaproteobacteria</taxon>
        <taxon>Rhodobacterales</taxon>
        <taxon>Paracoccaceae</taxon>
        <taxon>Sedimentitalea</taxon>
    </lineage>
</organism>
<evidence type="ECO:0000256" key="2">
    <source>
        <dbReference type="SAM" id="Phobius"/>
    </source>
</evidence>
<name>A0ABT7FFA1_9RHOB</name>
<dbReference type="RefSeq" id="WP_284485595.1">
    <property type="nucleotide sequence ID" value="NZ_JASNJE010000011.1"/>
</dbReference>
<proteinExistence type="predicted"/>
<comment type="caution">
    <text evidence="3">The sequence shown here is derived from an EMBL/GenBank/DDBJ whole genome shotgun (WGS) entry which is preliminary data.</text>
</comment>
<dbReference type="Proteomes" id="UP001227126">
    <property type="component" value="Unassembled WGS sequence"/>
</dbReference>
<gene>
    <name evidence="3" type="ORF">QO034_11075</name>
</gene>
<keyword evidence="4" id="KW-1185">Reference proteome</keyword>
<evidence type="ECO:0000313" key="3">
    <source>
        <dbReference type="EMBL" id="MDK3073655.1"/>
    </source>
</evidence>
<keyword evidence="2" id="KW-0472">Membrane</keyword>
<keyword evidence="2" id="KW-0812">Transmembrane</keyword>
<sequence>MRKLDLVQIRHTEKDNKPNKSDLLGDGKIALGVVIGAILTIIFWSIFFGGRSFGAGSASNLSWLSELITPLIALTSLFIASHALHEQRKARQAGTDPVILIHLGNREDARILSTLEVRNVGAGAALNVTVQSTADLSKYFPDRIITDLTSIQTIKTIPQDHSISYNFGLGHKLLKDPIVEPLLFEVSYEDIEGNRYSSKQVIDVEELKAQRADEGLAARTAKATEAIAKSLRDSQSGQSPLHILTQAVDEARNERQALLASLKREKDI</sequence>
<evidence type="ECO:0000313" key="4">
    <source>
        <dbReference type="Proteomes" id="UP001227126"/>
    </source>
</evidence>
<dbReference type="EMBL" id="JASNJE010000011">
    <property type="protein sequence ID" value="MDK3073655.1"/>
    <property type="molecule type" value="Genomic_DNA"/>
</dbReference>
<accession>A0ABT7FFA1</accession>
<feature type="coiled-coil region" evidence="1">
    <location>
        <begin position="241"/>
        <end position="268"/>
    </location>
</feature>
<keyword evidence="2" id="KW-1133">Transmembrane helix</keyword>
<protein>
    <submittedName>
        <fullName evidence="3">Uncharacterized protein</fullName>
    </submittedName>
</protein>
<feature type="transmembrane region" description="Helical" evidence="2">
    <location>
        <begin position="67"/>
        <end position="84"/>
    </location>
</feature>
<reference evidence="3 4" key="1">
    <citation type="submission" date="2023-05" db="EMBL/GenBank/DDBJ databases">
        <title>Sedimentitalea sp. nov. JM2-8.</title>
        <authorList>
            <person name="Huang J."/>
        </authorList>
    </citation>
    <scope>NUCLEOTIDE SEQUENCE [LARGE SCALE GENOMIC DNA]</scope>
    <source>
        <strain evidence="3 4">JM2-8</strain>
    </source>
</reference>
<feature type="transmembrane region" description="Helical" evidence="2">
    <location>
        <begin position="29"/>
        <end position="47"/>
    </location>
</feature>